<dbReference type="CDD" id="cd05233">
    <property type="entry name" value="SDR_c"/>
    <property type="match status" value="1"/>
</dbReference>
<dbReference type="GO" id="GO:0016491">
    <property type="term" value="F:oxidoreductase activity"/>
    <property type="evidence" value="ECO:0007669"/>
    <property type="project" value="UniProtKB-KW"/>
</dbReference>
<dbReference type="PROSITE" id="PS51318">
    <property type="entry name" value="TAT"/>
    <property type="match status" value="1"/>
</dbReference>
<name>A0A370GRF5_9NOCA</name>
<dbReference type="PANTHER" id="PTHR42820">
    <property type="entry name" value="SHORT-CHAIN DEHYDROGENASE REDUCTASE"/>
    <property type="match status" value="1"/>
</dbReference>
<gene>
    <name evidence="4" type="ORF">DFR68_11150</name>
</gene>
<dbReference type="AlphaFoldDB" id="A0A370GRF5"/>
<dbReference type="PANTHER" id="PTHR42820:SF1">
    <property type="entry name" value="SHORT-CHAIN DEHYDROGENASE_REDUCTASE FAMILY PROTEIN"/>
    <property type="match status" value="1"/>
</dbReference>
<dbReference type="Pfam" id="PF13561">
    <property type="entry name" value="adh_short_C2"/>
    <property type="match status" value="1"/>
</dbReference>
<evidence type="ECO:0000256" key="1">
    <source>
        <dbReference type="ARBA" id="ARBA00006484"/>
    </source>
</evidence>
<dbReference type="InterPro" id="IPR036291">
    <property type="entry name" value="NAD(P)-bd_dom_sf"/>
</dbReference>
<evidence type="ECO:0000256" key="2">
    <source>
        <dbReference type="ARBA" id="ARBA00023002"/>
    </source>
</evidence>
<dbReference type="InterPro" id="IPR006311">
    <property type="entry name" value="TAT_signal"/>
</dbReference>
<keyword evidence="2" id="KW-0560">Oxidoreductase</keyword>
<keyword evidence="5" id="KW-1185">Reference proteome</keyword>
<dbReference type="InterPro" id="IPR057326">
    <property type="entry name" value="KR_dom"/>
</dbReference>
<dbReference type="SUPFAM" id="SSF51735">
    <property type="entry name" value="NAD(P)-binding Rossmann-fold domains"/>
    <property type="match status" value="1"/>
</dbReference>
<dbReference type="Proteomes" id="UP000255355">
    <property type="component" value="Unassembled WGS sequence"/>
</dbReference>
<dbReference type="PROSITE" id="PS00061">
    <property type="entry name" value="ADH_SHORT"/>
    <property type="match status" value="1"/>
</dbReference>
<dbReference type="Gene3D" id="3.40.50.720">
    <property type="entry name" value="NAD(P)-binding Rossmann-like Domain"/>
    <property type="match status" value="1"/>
</dbReference>
<dbReference type="PRINTS" id="PR00081">
    <property type="entry name" value="GDHRDH"/>
</dbReference>
<comment type="caution">
    <text evidence="4">The sequence shown here is derived from an EMBL/GenBank/DDBJ whole genome shotgun (WGS) entry which is preliminary data.</text>
</comment>
<dbReference type="PRINTS" id="PR00080">
    <property type="entry name" value="SDRFAMILY"/>
</dbReference>
<accession>A0A370GRF5</accession>
<evidence type="ECO:0000313" key="5">
    <source>
        <dbReference type="Proteomes" id="UP000255355"/>
    </source>
</evidence>
<organism evidence="4 5">
    <name type="scientific">Nocardia mexicana</name>
    <dbReference type="NCBI Taxonomy" id="279262"/>
    <lineage>
        <taxon>Bacteria</taxon>
        <taxon>Bacillati</taxon>
        <taxon>Actinomycetota</taxon>
        <taxon>Actinomycetes</taxon>
        <taxon>Mycobacteriales</taxon>
        <taxon>Nocardiaceae</taxon>
        <taxon>Nocardia</taxon>
    </lineage>
</organism>
<dbReference type="EMBL" id="QQAZ01000011">
    <property type="protein sequence ID" value="RDI46292.1"/>
    <property type="molecule type" value="Genomic_DNA"/>
</dbReference>
<dbReference type="RefSeq" id="WP_068019398.1">
    <property type="nucleotide sequence ID" value="NZ_QQAZ01000011.1"/>
</dbReference>
<protein>
    <recommendedName>
        <fullName evidence="3">Ketoreductase domain-containing protein</fullName>
    </recommendedName>
</protein>
<comment type="similarity">
    <text evidence="1">Belongs to the short-chain dehydrogenases/reductases (SDR) family.</text>
</comment>
<reference evidence="4 5" key="1">
    <citation type="submission" date="2018-07" db="EMBL/GenBank/DDBJ databases">
        <title>Genomic Encyclopedia of Type Strains, Phase IV (KMG-IV): sequencing the most valuable type-strain genomes for metagenomic binning, comparative biology and taxonomic classification.</title>
        <authorList>
            <person name="Goeker M."/>
        </authorList>
    </citation>
    <scope>NUCLEOTIDE SEQUENCE [LARGE SCALE GENOMIC DNA]</scope>
    <source>
        <strain evidence="4 5">DSM 44952</strain>
    </source>
</reference>
<sequence>MTDEDIAATARPSRPSRRALLGTIAASGAAAGVAGLAAGVALGADSDPPRLQPTQRRFEHKTVLITGATSGIGAAAARLFAAEGARVAFCGRRTERGQMVEREIRGAGGEATYFRADVLVEDEVRGFVDAAVAKYGGPHVAFNNAGITIQKKLHEYSADDFDRVLGTNLRGTFLAMKYQVPPMIRSGGGTIVVTSSSNALATEAGRSAYTASKRALVGLVQSAALDYAADGIRVNALVPGTTDTDLVRNLTPIGGLPDDAYQVAMRQWAKSNVPGLGRLATAEEIAAFALTLASPEHPYLTGAQLVIDGGKTAHA</sequence>
<dbReference type="OrthoDB" id="7064009at2"/>
<dbReference type="SMART" id="SM00822">
    <property type="entry name" value="PKS_KR"/>
    <property type="match status" value="1"/>
</dbReference>
<dbReference type="FunFam" id="3.40.50.720:FF:000084">
    <property type="entry name" value="Short-chain dehydrogenase reductase"/>
    <property type="match status" value="1"/>
</dbReference>
<evidence type="ECO:0000313" key="4">
    <source>
        <dbReference type="EMBL" id="RDI46292.1"/>
    </source>
</evidence>
<dbReference type="InterPro" id="IPR002347">
    <property type="entry name" value="SDR_fam"/>
</dbReference>
<dbReference type="STRING" id="1210089.GCA_001613165_02838"/>
<dbReference type="InterPro" id="IPR020904">
    <property type="entry name" value="Sc_DH/Rdtase_CS"/>
</dbReference>
<feature type="domain" description="Ketoreductase" evidence="3">
    <location>
        <begin position="61"/>
        <end position="235"/>
    </location>
</feature>
<proteinExistence type="inferred from homology"/>
<evidence type="ECO:0000259" key="3">
    <source>
        <dbReference type="SMART" id="SM00822"/>
    </source>
</evidence>